<keyword evidence="3" id="KW-1185">Reference proteome</keyword>
<evidence type="ECO:0000313" key="2">
    <source>
        <dbReference type="EMBL" id="AKJ13608.1"/>
    </source>
</evidence>
<proteinExistence type="predicted"/>
<dbReference type="EMBL" id="CP011497">
    <property type="protein sequence ID" value="AKJ13608.1"/>
    <property type="molecule type" value="Genomic_DNA"/>
</dbReference>
<name>A0ABN4GP67_9ACTN</name>
<dbReference type="Gene3D" id="3.30.160.660">
    <property type="match status" value="1"/>
</dbReference>
<organism evidence="2 3">
    <name type="scientific">Streptomyces incarnatus</name>
    <dbReference type="NCBI Taxonomy" id="665007"/>
    <lineage>
        <taxon>Bacteria</taxon>
        <taxon>Bacillati</taxon>
        <taxon>Actinomycetota</taxon>
        <taxon>Actinomycetes</taxon>
        <taxon>Kitasatosporales</taxon>
        <taxon>Streptomycetaceae</taxon>
        <taxon>Streptomyces</taxon>
    </lineage>
</organism>
<feature type="domain" description="YcaO" evidence="1">
    <location>
        <begin position="82"/>
        <end position="457"/>
    </location>
</feature>
<sequence>MTETLTAEVPALDLRLLRDEDERAAALRSRMHSPLCGVLTSMGFLSRTRTGPRMLIASGDLTGVHVLQGRPAPKPGSFHLGGSGTVPFESHIRVLAESLERYAGHAVVAEGRFPVRRATWAELTEAGEPTLPLEAFTLFTPDQYARDGFPYQRFTPDAPLGWVRLRSLLGEDDCWVPAQWFLLGHLPDADELWLQSAVTTGTAAHTDPGRALAAALEEVVQLDSAMGHWHGAARSIRIELDHRTRHLTRVLQQRFPDTPVDPEFHLLPNADLPGFSVACLLRQPEGLLPRIAIGLGSGARLVPAMYRALLEAAGVQWLASWVAIEERAEGGGTQGADADGFYDLEANVGHYAGAEGSRLVERRFADCDRAAAADLPPDAGGTPKQIVRSLVTAFRDTGKRLYWADLSTVDIADLGFSVQRVWSPDTLSLPLPSAPPAAHRRFEQYGGFRRYDPHPYP</sequence>
<evidence type="ECO:0000313" key="3">
    <source>
        <dbReference type="Proteomes" id="UP000035366"/>
    </source>
</evidence>
<reference evidence="2 3" key="1">
    <citation type="journal article" date="2015" name="ISME J.">
        <title>Draft Genome Sequence of Streptomyces incarnatus NRRL8089, which Produces the Nucleoside Antibiotic Sinefungin.</title>
        <authorList>
            <person name="Oshima K."/>
            <person name="Hattori M."/>
            <person name="Shimizu H."/>
            <person name="Fukuda K."/>
            <person name="Nemoto M."/>
            <person name="Inagaki K."/>
            <person name="Tamura T."/>
        </authorList>
    </citation>
    <scope>NUCLEOTIDE SEQUENCE [LARGE SCALE GENOMIC DNA]</scope>
    <source>
        <strain evidence="2 3">NRRL 8089</strain>
    </source>
</reference>
<dbReference type="PANTHER" id="PTHR37809">
    <property type="entry name" value="RIBOSOMAL PROTEIN S12 METHYLTHIOTRANSFERASE ACCESSORY FACTOR YCAO"/>
    <property type="match status" value="1"/>
</dbReference>
<accession>A0ABN4GP67</accession>
<dbReference type="PANTHER" id="PTHR37809:SF1">
    <property type="entry name" value="RIBOSOMAL PROTEIN S12 METHYLTHIOTRANSFERASE ACCESSORY FACTOR YCAO"/>
    <property type="match status" value="1"/>
</dbReference>
<gene>
    <name evidence="2" type="ORF">ABB07_27310</name>
</gene>
<dbReference type="Proteomes" id="UP000035366">
    <property type="component" value="Chromosome"/>
</dbReference>
<dbReference type="Gene3D" id="3.30.40.250">
    <property type="match status" value="1"/>
</dbReference>
<dbReference type="RefSeq" id="WP_208901268.1">
    <property type="nucleotide sequence ID" value="NZ_CP011497.1"/>
</dbReference>
<dbReference type="Pfam" id="PF02624">
    <property type="entry name" value="YcaO"/>
    <property type="match status" value="1"/>
</dbReference>
<dbReference type="Gene3D" id="3.30.1330.230">
    <property type="match status" value="1"/>
</dbReference>
<evidence type="ECO:0000259" key="1">
    <source>
        <dbReference type="PROSITE" id="PS51664"/>
    </source>
</evidence>
<dbReference type="PROSITE" id="PS51664">
    <property type="entry name" value="YCAO"/>
    <property type="match status" value="1"/>
</dbReference>
<protein>
    <recommendedName>
        <fullName evidence="1">YcaO domain-containing protein</fullName>
    </recommendedName>
</protein>
<dbReference type="InterPro" id="IPR003776">
    <property type="entry name" value="YcaO-like_dom"/>
</dbReference>